<keyword evidence="2" id="KW-1133">Transmembrane helix</keyword>
<dbReference type="EMBL" id="JAQQXP010000002">
    <property type="protein sequence ID" value="MDC8832031.1"/>
    <property type="molecule type" value="Genomic_DNA"/>
</dbReference>
<dbReference type="PANTHER" id="PTHR11328">
    <property type="entry name" value="MAJOR FACILITATOR SUPERFAMILY DOMAIN-CONTAINING PROTEIN"/>
    <property type="match status" value="1"/>
</dbReference>
<keyword evidence="2" id="KW-0472">Membrane</keyword>
<evidence type="ECO:0000313" key="4">
    <source>
        <dbReference type="Proteomes" id="UP001218788"/>
    </source>
</evidence>
<keyword evidence="2" id="KW-0812">Transmembrane</keyword>
<feature type="transmembrane region" description="Helical" evidence="2">
    <location>
        <begin position="12"/>
        <end position="33"/>
    </location>
</feature>
<feature type="transmembrane region" description="Helical" evidence="2">
    <location>
        <begin position="230"/>
        <end position="253"/>
    </location>
</feature>
<feature type="transmembrane region" description="Helical" evidence="2">
    <location>
        <begin position="146"/>
        <end position="167"/>
    </location>
</feature>
<keyword evidence="4" id="KW-1185">Reference proteome</keyword>
<dbReference type="InterPro" id="IPR036259">
    <property type="entry name" value="MFS_trans_sf"/>
</dbReference>
<dbReference type="Pfam" id="PF13347">
    <property type="entry name" value="MFS_2"/>
    <property type="match status" value="1"/>
</dbReference>
<sequence length="452" mass="50280">MKISAKEKVAYGLGDTASNFVFQTVMLFLTFYYTDVVGLNPATVGSIFLLVRLIDAVTDPLMGSLADKTRTRWGAYRPYLLWLAVPFAIISVLAFTTPDTDYQGKLTYAVVSYILLMLMYTAINIPYSALGGVITADATERVSVQSYRFVFAMIGGLIVTSFTLPMVEWFGNGDDTKGYQLTMMVMGVFGMLLFLLCFIGTKERVLPTEGPPLPVREQLRAVWKNDQCRILCLVSMVLLTGIVLRNSLAIYYVKYVLQRPDDVTLFVTVAMLGGILGAALAYPLAKRMDKVRVYTVLQFACAGICVANYYLPAEWWLTALSLHFLWGFVLQMASPLLWAKMGDVTDYGELQSGTRLTAMTFSTIVFFIKLGIALGSAMAGWLLAFYNYQPTVIDAEVSQGIVQSFCLIPAATSILVIVLMHWYKLDARSVNHTQHILLKTRTSTMNVAKSPW</sequence>
<evidence type="ECO:0000313" key="3">
    <source>
        <dbReference type="EMBL" id="MDC8832031.1"/>
    </source>
</evidence>
<feature type="transmembrane region" description="Helical" evidence="2">
    <location>
        <begin position="291"/>
        <end position="311"/>
    </location>
</feature>
<dbReference type="CDD" id="cd17332">
    <property type="entry name" value="MFS_MelB_like"/>
    <property type="match status" value="1"/>
</dbReference>
<organism evidence="3 4">
    <name type="scientific">Alteromonas gilva</name>
    <dbReference type="NCBI Taxonomy" id="2987522"/>
    <lineage>
        <taxon>Bacteria</taxon>
        <taxon>Pseudomonadati</taxon>
        <taxon>Pseudomonadota</taxon>
        <taxon>Gammaproteobacteria</taxon>
        <taxon>Alteromonadales</taxon>
        <taxon>Alteromonadaceae</taxon>
        <taxon>Alteromonas/Salinimonas group</taxon>
        <taxon>Alteromonas</taxon>
    </lineage>
</organism>
<dbReference type="PANTHER" id="PTHR11328:SF24">
    <property type="entry name" value="MAJOR FACILITATOR SUPERFAMILY (MFS) PROFILE DOMAIN-CONTAINING PROTEIN"/>
    <property type="match status" value="1"/>
</dbReference>
<feature type="transmembrane region" description="Helical" evidence="2">
    <location>
        <begin position="179"/>
        <end position="199"/>
    </location>
</feature>
<dbReference type="NCBIfam" id="TIGR00792">
    <property type="entry name" value="gph"/>
    <property type="match status" value="1"/>
</dbReference>
<comment type="similarity">
    <text evidence="1">Belongs to the sodium:galactoside symporter (TC 2.A.2) family.</text>
</comment>
<feature type="transmembrane region" description="Helical" evidence="2">
    <location>
        <begin position="400"/>
        <end position="423"/>
    </location>
</feature>
<dbReference type="RefSeq" id="WP_273641817.1">
    <property type="nucleotide sequence ID" value="NZ_JAQQXP010000002.1"/>
</dbReference>
<proteinExistence type="inferred from homology"/>
<comment type="caution">
    <text evidence="3">The sequence shown here is derived from an EMBL/GenBank/DDBJ whole genome shotgun (WGS) entry which is preliminary data.</text>
</comment>
<reference evidence="3 4" key="1">
    <citation type="submission" date="2022-10" db="EMBL/GenBank/DDBJ databases">
        <title>Alteromonas sp. chi3 Genome sequencing.</title>
        <authorList>
            <person name="Park S."/>
        </authorList>
    </citation>
    <scope>NUCLEOTIDE SEQUENCE [LARGE SCALE GENOMIC DNA]</scope>
    <source>
        <strain evidence="4">chi3</strain>
    </source>
</reference>
<protein>
    <submittedName>
        <fullName evidence="3">Glycoside-pentoside-hexuronide (GPH):cation symporter</fullName>
    </submittedName>
</protein>
<feature type="transmembrane region" description="Helical" evidence="2">
    <location>
        <begin position="79"/>
        <end position="98"/>
    </location>
</feature>
<feature type="transmembrane region" description="Helical" evidence="2">
    <location>
        <begin position="360"/>
        <end position="388"/>
    </location>
</feature>
<gene>
    <name evidence="3" type="ORF">OIK42_14830</name>
</gene>
<dbReference type="InterPro" id="IPR039672">
    <property type="entry name" value="MFS_2"/>
</dbReference>
<evidence type="ECO:0000256" key="1">
    <source>
        <dbReference type="ARBA" id="ARBA00009617"/>
    </source>
</evidence>
<name>A0ABT5L6B9_9ALTE</name>
<feature type="transmembrane region" description="Helical" evidence="2">
    <location>
        <begin position="265"/>
        <end position="284"/>
    </location>
</feature>
<dbReference type="Proteomes" id="UP001218788">
    <property type="component" value="Unassembled WGS sequence"/>
</dbReference>
<dbReference type="SUPFAM" id="SSF103473">
    <property type="entry name" value="MFS general substrate transporter"/>
    <property type="match status" value="1"/>
</dbReference>
<evidence type="ECO:0000256" key="2">
    <source>
        <dbReference type="SAM" id="Phobius"/>
    </source>
</evidence>
<feature type="transmembrane region" description="Helical" evidence="2">
    <location>
        <begin position="110"/>
        <end position="134"/>
    </location>
</feature>
<dbReference type="Gene3D" id="1.20.1250.20">
    <property type="entry name" value="MFS general substrate transporter like domains"/>
    <property type="match status" value="2"/>
</dbReference>
<accession>A0ABT5L6B9</accession>
<feature type="transmembrane region" description="Helical" evidence="2">
    <location>
        <begin position="317"/>
        <end position="339"/>
    </location>
</feature>
<dbReference type="InterPro" id="IPR001927">
    <property type="entry name" value="Na/Gal_symport"/>
</dbReference>
<feature type="transmembrane region" description="Helical" evidence="2">
    <location>
        <begin position="39"/>
        <end position="58"/>
    </location>
</feature>